<protein>
    <submittedName>
        <fullName evidence="1">10502_t:CDS:1</fullName>
    </submittedName>
</protein>
<sequence>MTMKLPRRVLMNSEIRKRWYTPVGSHVYDNDPVILDREKKRLLNGNVKSLLKSAPGWNEMLASDSEAVVKAEREPDSFSLKELQQESLKILSTIDNVKDDVVVVEQIKQESKVQKIKRSC</sequence>
<dbReference type="AlphaFoldDB" id="A0A9N9D1J4"/>
<evidence type="ECO:0000313" key="2">
    <source>
        <dbReference type="Proteomes" id="UP000789570"/>
    </source>
</evidence>
<dbReference type="Proteomes" id="UP000789570">
    <property type="component" value="Unassembled WGS sequence"/>
</dbReference>
<keyword evidence="2" id="KW-1185">Reference proteome</keyword>
<evidence type="ECO:0000313" key="1">
    <source>
        <dbReference type="EMBL" id="CAG8623540.1"/>
    </source>
</evidence>
<dbReference type="OrthoDB" id="529205at2759"/>
<organism evidence="1 2">
    <name type="scientific">Funneliformis caledonium</name>
    <dbReference type="NCBI Taxonomy" id="1117310"/>
    <lineage>
        <taxon>Eukaryota</taxon>
        <taxon>Fungi</taxon>
        <taxon>Fungi incertae sedis</taxon>
        <taxon>Mucoromycota</taxon>
        <taxon>Glomeromycotina</taxon>
        <taxon>Glomeromycetes</taxon>
        <taxon>Glomerales</taxon>
        <taxon>Glomeraceae</taxon>
        <taxon>Funneliformis</taxon>
    </lineage>
</organism>
<reference evidence="1" key="1">
    <citation type="submission" date="2021-06" db="EMBL/GenBank/DDBJ databases">
        <authorList>
            <person name="Kallberg Y."/>
            <person name="Tangrot J."/>
            <person name="Rosling A."/>
        </authorList>
    </citation>
    <scope>NUCLEOTIDE SEQUENCE</scope>
    <source>
        <strain evidence="1">UK204</strain>
    </source>
</reference>
<proteinExistence type="predicted"/>
<accession>A0A9N9D1J4</accession>
<comment type="caution">
    <text evidence="1">The sequence shown here is derived from an EMBL/GenBank/DDBJ whole genome shotgun (WGS) entry which is preliminary data.</text>
</comment>
<name>A0A9N9D1J4_9GLOM</name>
<gene>
    <name evidence="1" type="ORF">FCALED_LOCUS9682</name>
</gene>
<dbReference type="EMBL" id="CAJVPQ010003281">
    <property type="protein sequence ID" value="CAG8623540.1"/>
    <property type="molecule type" value="Genomic_DNA"/>
</dbReference>